<name>U1GMQ6_ENDPU</name>
<protein>
    <submittedName>
        <fullName evidence="1">Uncharacterized protein</fullName>
    </submittedName>
</protein>
<dbReference type="AlphaFoldDB" id="U1GMQ6"/>
<dbReference type="HOGENOM" id="CLU_2084829_0_0_1"/>
<evidence type="ECO:0000313" key="2">
    <source>
        <dbReference type="Proteomes" id="UP000019373"/>
    </source>
</evidence>
<organism evidence="1 2">
    <name type="scientific">Endocarpon pusillum (strain Z07020 / HMAS-L-300199)</name>
    <name type="common">Lichen-forming fungus</name>
    <dbReference type="NCBI Taxonomy" id="1263415"/>
    <lineage>
        <taxon>Eukaryota</taxon>
        <taxon>Fungi</taxon>
        <taxon>Dikarya</taxon>
        <taxon>Ascomycota</taxon>
        <taxon>Pezizomycotina</taxon>
        <taxon>Eurotiomycetes</taxon>
        <taxon>Chaetothyriomycetidae</taxon>
        <taxon>Verrucariales</taxon>
        <taxon>Verrucariaceae</taxon>
        <taxon>Endocarpon</taxon>
    </lineage>
</organism>
<dbReference type="EMBL" id="KE720972">
    <property type="protein sequence ID" value="ERF73171.1"/>
    <property type="molecule type" value="Genomic_DNA"/>
</dbReference>
<sequence length="117" mass="13887">MRYDLKAHYGGETAKYMGLWTAFLVIEYPLAAAGLFERVGSSTREHIQSGLRNCNENIHRLQQKIKALNFPFAVYARLSYWYFCKFIYTVLKMCHSTRFFIIQDTAWYLYNCITLFQ</sequence>
<dbReference type="Proteomes" id="UP000019373">
    <property type="component" value="Unassembled WGS sequence"/>
</dbReference>
<dbReference type="RefSeq" id="XP_007801145.1">
    <property type="nucleotide sequence ID" value="XM_007802954.1"/>
</dbReference>
<proteinExistence type="predicted"/>
<keyword evidence="2" id="KW-1185">Reference proteome</keyword>
<dbReference type="GeneID" id="19238060"/>
<gene>
    <name evidence="1" type="ORF">EPUS_03012</name>
</gene>
<reference evidence="2" key="1">
    <citation type="journal article" date="2014" name="BMC Genomics">
        <title>Genome characteristics reveal the impact of lichenization on lichen-forming fungus Endocarpon pusillum Hedwig (Verrucariales, Ascomycota).</title>
        <authorList>
            <person name="Wang Y.-Y."/>
            <person name="Liu B."/>
            <person name="Zhang X.-Y."/>
            <person name="Zhou Q.-M."/>
            <person name="Zhang T."/>
            <person name="Li H."/>
            <person name="Yu Y.-F."/>
            <person name="Zhang X.-L."/>
            <person name="Hao X.-Y."/>
            <person name="Wang M."/>
            <person name="Wang L."/>
            <person name="Wei J.-C."/>
        </authorList>
    </citation>
    <scope>NUCLEOTIDE SEQUENCE [LARGE SCALE GENOMIC DNA]</scope>
    <source>
        <strain evidence="2">Z07020 / HMAS-L-300199</strain>
    </source>
</reference>
<accession>U1GMQ6</accession>
<evidence type="ECO:0000313" key="1">
    <source>
        <dbReference type="EMBL" id="ERF73171.1"/>
    </source>
</evidence>